<proteinExistence type="predicted"/>
<dbReference type="AlphaFoldDB" id="A0A4Q9JTF9"/>
<dbReference type="Pfam" id="PF05538">
    <property type="entry name" value="Campylo_MOMP"/>
    <property type="match status" value="1"/>
</dbReference>
<dbReference type="InterPro" id="IPR008439">
    <property type="entry name" value="Campylo_MOMP"/>
</dbReference>
<keyword evidence="1" id="KW-0732">Signal</keyword>
<reference evidence="2 3" key="1">
    <citation type="submission" date="2018-07" db="EMBL/GenBank/DDBJ databases">
        <title>Campylobacter zealandensis sp. nov., isolated from birds and water in New Zealand.</title>
        <authorList>
            <person name="Wilkinson D.A."/>
            <person name="Biggs P.J."/>
            <person name="French N.P."/>
            <person name="Midwinter A.C."/>
        </authorList>
    </citation>
    <scope>NUCLEOTIDE SEQUENCE [LARGE SCALE GENOMIC DNA]</scope>
    <source>
        <strain evidence="2 3">B423b</strain>
    </source>
</reference>
<dbReference type="Proteomes" id="UP000292583">
    <property type="component" value="Unassembled WGS sequence"/>
</dbReference>
<evidence type="ECO:0000313" key="2">
    <source>
        <dbReference type="EMBL" id="TBR80163.1"/>
    </source>
</evidence>
<dbReference type="OrthoDB" id="5365239at2"/>
<gene>
    <name evidence="2" type="ORF">DU473_06215</name>
</gene>
<name>A0A4Q9JTF9_9BACT</name>
<organism evidence="2 3">
    <name type="scientific">Campylobacter novaezeelandiae</name>
    <dbReference type="NCBI Taxonomy" id="2267891"/>
    <lineage>
        <taxon>Bacteria</taxon>
        <taxon>Pseudomonadati</taxon>
        <taxon>Campylobacterota</taxon>
        <taxon>Epsilonproteobacteria</taxon>
        <taxon>Campylobacterales</taxon>
        <taxon>Campylobacteraceae</taxon>
        <taxon>Campylobacter</taxon>
    </lineage>
</organism>
<sequence length="442" mass="49081">MKLKSILYPVTALLSVTYLNATPLEEAIKDVDVSGALRYRYDSASGNFHNISSRGFLDNVGAGYIKDKQMHNYKAQINFSGAIADNFKLFIQFNYSAKDGGYGAYDGNPTLPDGSLNPNYNPNISDTQTGFSVRQLYLTYAIDDFNTNIILGKQQLNTIWTDNSIDGLVGTGIKITNNSFDHLNFLAFAIDSFGTDEQPNDFYGNAQYILDEKTYNENFYGGAILGNYNLLGGNFNPELWLSYLNNSFLFYAFKFNYNTDIFDNLNWNLQGAYLGNKVIESSLKDLGFKNSNFFALKGTITINSIDASLGGVYYGDKNGVNMVVIEDQGNLKSLLAGEEIFYSDGSKLNGDTGENLFAFASAGYTFNEVLRLGADFVYGGTKSGDLSAVAGRAGKKLESVARIDYKYSPKLTFRTWYSYAKVKALHDEGEKNTVRLEALYKF</sequence>
<evidence type="ECO:0000256" key="1">
    <source>
        <dbReference type="SAM" id="SignalP"/>
    </source>
</evidence>
<dbReference type="SUPFAM" id="SSF56935">
    <property type="entry name" value="Porins"/>
    <property type="match status" value="1"/>
</dbReference>
<comment type="caution">
    <text evidence="2">The sequence shown here is derived from an EMBL/GenBank/DDBJ whole genome shotgun (WGS) entry which is preliminary data.</text>
</comment>
<dbReference type="RefSeq" id="WP_131186745.1">
    <property type="nucleotide sequence ID" value="NZ_QPGR01000011.1"/>
</dbReference>
<dbReference type="InterPro" id="IPR023614">
    <property type="entry name" value="Porin_dom_sf"/>
</dbReference>
<dbReference type="EMBL" id="QPGR01000011">
    <property type="protein sequence ID" value="TBR80163.1"/>
    <property type="molecule type" value="Genomic_DNA"/>
</dbReference>
<protein>
    <submittedName>
        <fullName evidence="2">Major outer membrane protein</fullName>
    </submittedName>
</protein>
<accession>A0A4Q9JTF9</accession>
<evidence type="ECO:0000313" key="3">
    <source>
        <dbReference type="Proteomes" id="UP000292583"/>
    </source>
</evidence>
<dbReference type="Gene3D" id="2.40.160.10">
    <property type="entry name" value="Porin"/>
    <property type="match status" value="1"/>
</dbReference>
<keyword evidence="3" id="KW-1185">Reference proteome</keyword>
<feature type="chain" id="PRO_5020836114" evidence="1">
    <location>
        <begin position="22"/>
        <end position="442"/>
    </location>
</feature>
<feature type="signal peptide" evidence="1">
    <location>
        <begin position="1"/>
        <end position="21"/>
    </location>
</feature>